<name>A0A8U0HTN0_9EURY</name>
<dbReference type="PANTHER" id="PTHR43080">
    <property type="entry name" value="CBS DOMAIN-CONTAINING PROTEIN CBSX3, MITOCHONDRIAL"/>
    <property type="match status" value="1"/>
</dbReference>
<accession>A0A8U0HTN0</accession>
<feature type="domain" description="HTH cro/C1-type" evidence="3">
    <location>
        <begin position="9"/>
        <end position="63"/>
    </location>
</feature>
<dbReference type="SMART" id="SM00116">
    <property type="entry name" value="CBS"/>
    <property type="match status" value="2"/>
</dbReference>
<dbReference type="AlphaFoldDB" id="A0A8U0HTN0"/>
<evidence type="ECO:0000259" key="3">
    <source>
        <dbReference type="PROSITE" id="PS50943"/>
    </source>
</evidence>
<proteinExistence type="predicted"/>
<evidence type="ECO:0000256" key="2">
    <source>
        <dbReference type="PROSITE-ProRule" id="PRU00703"/>
    </source>
</evidence>
<dbReference type="InterPro" id="IPR017158">
    <property type="entry name" value="Tscrpt-reg_CBS-contain_prd"/>
</dbReference>
<dbReference type="InterPro" id="IPR010982">
    <property type="entry name" value="Lambda_DNA-bd_dom_sf"/>
</dbReference>
<dbReference type="PIRSF" id="PIRSF037253">
    <property type="entry name" value="HTH_CBS_prd"/>
    <property type="match status" value="1"/>
</dbReference>
<dbReference type="PANTHER" id="PTHR43080:SF4">
    <property type="entry name" value="CRO-LIKE PROTEIN"/>
    <property type="match status" value="1"/>
</dbReference>
<dbReference type="InterPro" id="IPR001387">
    <property type="entry name" value="Cro/C1-type_HTH"/>
</dbReference>
<evidence type="ECO:0000313" key="5">
    <source>
        <dbReference type="EMBL" id="UPV74113.1"/>
    </source>
</evidence>
<dbReference type="GeneID" id="72186819"/>
<dbReference type="InterPro" id="IPR000644">
    <property type="entry name" value="CBS_dom"/>
</dbReference>
<dbReference type="PROSITE" id="PS50943">
    <property type="entry name" value="HTH_CROC1"/>
    <property type="match status" value="1"/>
</dbReference>
<organism evidence="5 6">
    <name type="scientific">Halorussus limi</name>
    <dbReference type="NCBI Taxonomy" id="2938695"/>
    <lineage>
        <taxon>Archaea</taxon>
        <taxon>Methanobacteriati</taxon>
        <taxon>Methanobacteriota</taxon>
        <taxon>Stenosarchaea group</taxon>
        <taxon>Halobacteria</taxon>
        <taxon>Halobacteriales</taxon>
        <taxon>Haladaptataceae</taxon>
        <taxon>Halorussus</taxon>
    </lineage>
</organism>
<dbReference type="Gene3D" id="3.10.580.10">
    <property type="entry name" value="CBS-domain"/>
    <property type="match status" value="1"/>
</dbReference>
<evidence type="ECO:0000259" key="4">
    <source>
        <dbReference type="PROSITE" id="PS51371"/>
    </source>
</evidence>
<keyword evidence="1 2" id="KW-0129">CBS domain</keyword>
<dbReference type="SMART" id="SM00530">
    <property type="entry name" value="HTH_XRE"/>
    <property type="match status" value="1"/>
</dbReference>
<dbReference type="PROSITE" id="PS51371">
    <property type="entry name" value="CBS"/>
    <property type="match status" value="1"/>
</dbReference>
<dbReference type="InterPro" id="IPR051257">
    <property type="entry name" value="Diverse_CBS-Domain"/>
</dbReference>
<reference evidence="5 6" key="1">
    <citation type="submission" date="2022-04" db="EMBL/GenBank/DDBJ databases">
        <title>Diverse halophilic archaea isolated from saline environments.</title>
        <authorList>
            <person name="Cui H.-L."/>
        </authorList>
    </citation>
    <scope>NUCLEOTIDE SEQUENCE [LARGE SCALE GENOMIC DNA]</scope>
    <source>
        <strain evidence="5 6">XZYJT49</strain>
    </source>
</reference>
<dbReference type="InterPro" id="IPR046342">
    <property type="entry name" value="CBS_dom_sf"/>
</dbReference>
<dbReference type="Pfam" id="PF01381">
    <property type="entry name" value="HTH_3"/>
    <property type="match status" value="1"/>
</dbReference>
<gene>
    <name evidence="5" type="ORF">M0R89_16430</name>
</gene>
<dbReference type="Pfam" id="PF00571">
    <property type="entry name" value="CBS"/>
    <property type="match status" value="2"/>
</dbReference>
<dbReference type="KEGG" id="halx:M0R89_16430"/>
<dbReference type="SUPFAM" id="SSF54631">
    <property type="entry name" value="CBS-domain pair"/>
    <property type="match status" value="1"/>
</dbReference>
<dbReference type="CDD" id="cd00093">
    <property type="entry name" value="HTH_XRE"/>
    <property type="match status" value="1"/>
</dbReference>
<dbReference type="SUPFAM" id="SSF47413">
    <property type="entry name" value="lambda repressor-like DNA-binding domains"/>
    <property type="match status" value="1"/>
</dbReference>
<dbReference type="EMBL" id="CP096659">
    <property type="protein sequence ID" value="UPV74113.1"/>
    <property type="molecule type" value="Genomic_DNA"/>
</dbReference>
<dbReference type="Gene3D" id="1.10.260.40">
    <property type="entry name" value="lambda repressor-like DNA-binding domains"/>
    <property type="match status" value="1"/>
</dbReference>
<evidence type="ECO:0000256" key="1">
    <source>
        <dbReference type="ARBA" id="ARBA00023122"/>
    </source>
</evidence>
<keyword evidence="6" id="KW-1185">Reference proteome</keyword>
<evidence type="ECO:0000313" key="6">
    <source>
        <dbReference type="Proteomes" id="UP000830729"/>
    </source>
</evidence>
<dbReference type="GO" id="GO:0003677">
    <property type="term" value="F:DNA binding"/>
    <property type="evidence" value="ECO:0007669"/>
    <property type="project" value="InterPro"/>
</dbReference>
<dbReference type="Proteomes" id="UP000830729">
    <property type="component" value="Chromosome"/>
</dbReference>
<sequence>MELPTPQDIRERRTELGLTQSELADRAGVSQPLIARIEGGDVDPRLSTLRHIVDALDESEGDIVRAGDLMHEDVVSVGPDDSVSQAVTKMQDAGFSQLPVIKDGVPVGSISFEDLMSVGEDARDQPVSEFMGESFPTKSRNATLDELSTDLGHNKAVIVTERGNTVGIITEADIAARLS</sequence>
<feature type="domain" description="CBS" evidence="4">
    <location>
        <begin position="70"/>
        <end position="125"/>
    </location>
</feature>
<protein>
    <submittedName>
        <fullName evidence="5">CBS domain-containing protein</fullName>
    </submittedName>
</protein>
<dbReference type="RefSeq" id="WP_248650161.1">
    <property type="nucleotide sequence ID" value="NZ_CP096659.1"/>
</dbReference>